<dbReference type="AlphaFoldDB" id="A0A699HV64"/>
<name>A0A699HV64_TANCI</name>
<feature type="non-terminal residue" evidence="1">
    <location>
        <position position="1"/>
    </location>
</feature>
<reference evidence="1" key="1">
    <citation type="journal article" date="2019" name="Sci. Rep.">
        <title>Draft genome of Tanacetum cinerariifolium, the natural source of mosquito coil.</title>
        <authorList>
            <person name="Yamashiro T."/>
            <person name="Shiraishi A."/>
            <person name="Satake H."/>
            <person name="Nakayama K."/>
        </authorList>
    </citation>
    <scope>NUCLEOTIDE SEQUENCE</scope>
</reference>
<organism evidence="1">
    <name type="scientific">Tanacetum cinerariifolium</name>
    <name type="common">Dalmatian daisy</name>
    <name type="synonym">Chrysanthemum cinerariifolium</name>
    <dbReference type="NCBI Taxonomy" id="118510"/>
    <lineage>
        <taxon>Eukaryota</taxon>
        <taxon>Viridiplantae</taxon>
        <taxon>Streptophyta</taxon>
        <taxon>Embryophyta</taxon>
        <taxon>Tracheophyta</taxon>
        <taxon>Spermatophyta</taxon>
        <taxon>Magnoliopsida</taxon>
        <taxon>eudicotyledons</taxon>
        <taxon>Gunneridae</taxon>
        <taxon>Pentapetalae</taxon>
        <taxon>asterids</taxon>
        <taxon>campanulids</taxon>
        <taxon>Asterales</taxon>
        <taxon>Asteraceae</taxon>
        <taxon>Asteroideae</taxon>
        <taxon>Anthemideae</taxon>
        <taxon>Anthemidinae</taxon>
        <taxon>Tanacetum</taxon>
    </lineage>
</organism>
<proteinExistence type="predicted"/>
<dbReference type="EMBL" id="BKCJ010217276">
    <property type="protein sequence ID" value="GEY86659.1"/>
    <property type="molecule type" value="Genomic_DNA"/>
</dbReference>
<evidence type="ECO:0000313" key="1">
    <source>
        <dbReference type="EMBL" id="GEY86659.1"/>
    </source>
</evidence>
<protein>
    <submittedName>
        <fullName evidence="1">Uncharacterized protein</fullName>
    </submittedName>
</protein>
<comment type="caution">
    <text evidence="1">The sequence shown here is derived from an EMBL/GenBank/DDBJ whole genome shotgun (WGS) entry which is preliminary data.</text>
</comment>
<gene>
    <name evidence="1" type="ORF">Tci_458633</name>
</gene>
<sequence>LSWKPCQGDSLNLPDHSLVPTKSNSYYQAINVKSLFGEIDCPKISQVKLKGLLGLGFVRSSGEIVPFNKLCDINTCSFVAAIHVVRQRPDYVFYEITRTLVWRPLVVAAMTGMIYLNRMSCFAGYGGEVATWVEMVEVVEWCSLGGCCGEVVVEMVMLVASWNGGCRGVAAKVVVAVVA</sequence>
<accession>A0A699HV64</accession>